<dbReference type="RefSeq" id="XP_003079829.1">
    <property type="nucleotide sequence ID" value="XM_003079781.1"/>
</dbReference>
<dbReference type="EMBL" id="KZ155774">
    <property type="protein sequence ID" value="OUS48492.1"/>
    <property type="molecule type" value="Genomic_DNA"/>
</dbReference>
<dbReference type="PROSITE" id="PS50090">
    <property type="entry name" value="MYB_LIKE"/>
    <property type="match status" value="1"/>
</dbReference>
<organism evidence="4 6">
    <name type="scientific">Ostreococcus tauri</name>
    <name type="common">Marine green alga</name>
    <dbReference type="NCBI Taxonomy" id="70448"/>
    <lineage>
        <taxon>Eukaryota</taxon>
        <taxon>Viridiplantae</taxon>
        <taxon>Chlorophyta</taxon>
        <taxon>Mamiellophyceae</taxon>
        <taxon>Mamiellales</taxon>
        <taxon>Bathycoccaceae</taxon>
        <taxon>Ostreococcus</taxon>
    </lineage>
</organism>
<dbReference type="InterPro" id="IPR054076">
    <property type="entry name" value="ZUO1-like_ZHD"/>
</dbReference>
<dbReference type="CDD" id="cd00167">
    <property type="entry name" value="SANT"/>
    <property type="match status" value="1"/>
</dbReference>
<dbReference type="GeneID" id="9835452"/>
<dbReference type="Pfam" id="PF21884">
    <property type="entry name" value="ZUO1-like_ZHD"/>
    <property type="match status" value="1"/>
</dbReference>
<dbReference type="InterPro" id="IPR001005">
    <property type="entry name" value="SANT/Myb"/>
</dbReference>
<gene>
    <name evidence="5" type="ORF">BE221DRAFT_203639</name>
    <name evidence="4" type="ORF">OT_ostta06g01960</name>
</gene>
<dbReference type="Proteomes" id="UP000195557">
    <property type="component" value="Unassembled WGS sequence"/>
</dbReference>
<feature type="compositionally biased region" description="Basic and acidic residues" evidence="1">
    <location>
        <begin position="468"/>
        <end position="484"/>
    </location>
</feature>
<dbReference type="FunCoup" id="Q017D6">
    <property type="interactions" value="1616"/>
</dbReference>
<dbReference type="OrthoDB" id="1690618at2759"/>
<dbReference type="SMART" id="SM00271">
    <property type="entry name" value="DnaJ"/>
    <property type="match status" value="1"/>
</dbReference>
<dbReference type="GO" id="GO:0030544">
    <property type="term" value="F:Hsp70 protein binding"/>
    <property type="evidence" value="ECO:0007669"/>
    <property type="project" value="InterPro"/>
</dbReference>
<evidence type="ECO:0000259" key="3">
    <source>
        <dbReference type="PROSITE" id="PS50090"/>
    </source>
</evidence>
<dbReference type="Pfam" id="PF00226">
    <property type="entry name" value="DnaJ"/>
    <property type="match status" value="1"/>
</dbReference>
<feature type="region of interest" description="Disordered" evidence="1">
    <location>
        <begin position="466"/>
        <end position="491"/>
    </location>
</feature>
<sequence>MADEDLAAIERMVAMMELKERELVREKVHANFASLRIAWTPGAIENGATSAVYASNAGVHVDGGSMKEFAGHAFHERAREKLGLSAVCEKKLAKAASLAALDEAAMDDDVDFNSPEYKMKKTKRRGNKEFGDHYGALGLALKRFNATKEEILERHRFLTVALHPDKRGVAQVSAAEAEKIEQRYKAVVTAMEVLTDKNRRREFDSVDAPEYNFPTECEDGDFFATFMPSFHLLARFSETKPVPICDDPDAEWDEVRKHYIFWAAKFSSWREFPHEKENDTETAHDRDHRRQMEKENKRLRAESKKKEQQEIRRFVENAQKYDPRVIKQKAAEKAARDAKKLGRTDSARALAEEDAKKKAEEEAAAKVAEEANKAKKADAKKELEKAKKALRKDKQRVRAIGAVAEGWVDYPGDAELESICDALTVDHADAVKAACDAAMNGDEVKGAWDAVACILSLAVTAKGGDWQAKADEHASRRAEREASEKVGGAWNADETAELEKASKQLFPLGTINRWDSVAAHMAAEGKPRTAMDCMVKARSM</sequence>
<dbReference type="InParanoid" id="Q017D6"/>
<dbReference type="GO" id="GO:0006450">
    <property type="term" value="P:regulation of translational fidelity"/>
    <property type="evidence" value="ECO:0007669"/>
    <property type="project" value="InterPro"/>
</dbReference>
<name>Q017D6_OSTTA</name>
<accession>A0A454Y633</accession>
<evidence type="ECO:0000313" key="4">
    <source>
        <dbReference type="EMBL" id="CAL53475.1"/>
    </source>
</evidence>
<evidence type="ECO:0000259" key="2">
    <source>
        <dbReference type="PROSITE" id="PS50076"/>
    </source>
</evidence>
<accession>A0A1Y5IN40</accession>
<reference evidence="4" key="2">
    <citation type="journal article" date="2014" name="BMC Genomics">
        <title>An improved genome of the model marine alga Ostreococcus tauri unfolds by assessing Illumina de novo assemblies.</title>
        <authorList>
            <person name="Blanc-Mathieu R."/>
            <person name="Verhelst B."/>
            <person name="Derelle E."/>
            <person name="Rombauts S."/>
            <person name="Bouget F.Y."/>
            <person name="Carre I."/>
            <person name="Chateau A."/>
            <person name="Eyre-Walker A."/>
            <person name="Grimsley N."/>
            <person name="Moreau H."/>
            <person name="Piegu B."/>
            <person name="Rivals E."/>
            <person name="Schackwitz W."/>
            <person name="Van de Peer Y."/>
            <person name="Piganeau G."/>
        </authorList>
    </citation>
    <scope>NUCLEOTIDE SEQUENCE</scope>
    <source>
        <strain evidence="4">RCC4221</strain>
    </source>
</reference>
<dbReference type="EMBL" id="CAID01000006">
    <property type="protein sequence ID" value="CAL53475.1"/>
    <property type="molecule type" value="Genomic_DNA"/>
</dbReference>
<dbReference type="GO" id="GO:0005829">
    <property type="term" value="C:cytosol"/>
    <property type="evidence" value="ECO:0007669"/>
    <property type="project" value="TreeGrafter"/>
</dbReference>
<keyword evidence="6" id="KW-1185">Reference proteome</keyword>
<feature type="region of interest" description="Disordered" evidence="1">
    <location>
        <begin position="336"/>
        <end position="355"/>
    </location>
</feature>
<dbReference type="STRING" id="70448.Q017D6"/>
<reference evidence="5" key="3">
    <citation type="submission" date="2017-04" db="EMBL/GenBank/DDBJ databases">
        <title>Population genomics of picophytoplankton unveils novel chromosome hypervariability.</title>
        <authorList>
            <consortium name="DOE Joint Genome Institute"/>
            <person name="Blanc-Mathieu R."/>
            <person name="Krasovec M."/>
            <person name="Hebrard M."/>
            <person name="Yau S."/>
            <person name="Desgranges E."/>
            <person name="Martin J."/>
            <person name="Schackwitz W."/>
            <person name="Kuo A."/>
            <person name="Salin G."/>
            <person name="Donnadieu C."/>
            <person name="Desdevises Y."/>
            <person name="Sanchez-Ferandin S."/>
            <person name="Moreau H."/>
            <person name="Rivals E."/>
            <person name="Grigoriev I.V."/>
            <person name="Grimsley N."/>
            <person name="Eyre-Walker A."/>
            <person name="Piganeau G."/>
        </authorList>
    </citation>
    <scope>NUCLEOTIDE SEQUENCE [LARGE SCALE GENOMIC DNA]</scope>
    <source>
        <strain evidence="5">RCC 1115</strain>
    </source>
</reference>
<dbReference type="InterPro" id="IPR001623">
    <property type="entry name" value="DnaJ_domain"/>
</dbReference>
<dbReference type="Gene3D" id="1.10.10.60">
    <property type="entry name" value="Homeodomain-like"/>
    <property type="match status" value="1"/>
</dbReference>
<feature type="domain" description="J" evidence="2">
    <location>
        <begin position="132"/>
        <end position="207"/>
    </location>
</feature>
<accession>Q017D6</accession>
<dbReference type="PROSITE" id="PS50076">
    <property type="entry name" value="DNAJ_2"/>
    <property type="match status" value="1"/>
</dbReference>
<dbReference type="OMA" id="SFWYDFD"/>
<dbReference type="InterPro" id="IPR044634">
    <property type="entry name" value="Zuotin/DnaJC2"/>
</dbReference>
<dbReference type="GO" id="GO:0051083">
    <property type="term" value="P:'de novo' cotranslational protein folding"/>
    <property type="evidence" value="ECO:0007669"/>
    <property type="project" value="InterPro"/>
</dbReference>
<dbReference type="CDD" id="cd06257">
    <property type="entry name" value="DnaJ"/>
    <property type="match status" value="1"/>
</dbReference>
<feature type="domain" description="Myb-like" evidence="3">
    <location>
        <begin position="482"/>
        <end position="540"/>
    </location>
</feature>
<dbReference type="KEGG" id="ota:OT_ostta06g01960"/>
<evidence type="ECO:0000313" key="6">
    <source>
        <dbReference type="Proteomes" id="UP000009170"/>
    </source>
</evidence>
<protein>
    <submittedName>
        <fullName evidence="5">GlsA-related protein</fullName>
    </submittedName>
    <submittedName>
        <fullName evidence="4">Myb-like domain</fullName>
    </submittedName>
</protein>
<feature type="region of interest" description="Disordered" evidence="1">
    <location>
        <begin position="273"/>
        <end position="309"/>
    </location>
</feature>
<evidence type="ECO:0000313" key="5">
    <source>
        <dbReference type="EMBL" id="OUS48492.1"/>
    </source>
</evidence>
<dbReference type="InterPro" id="IPR036869">
    <property type="entry name" value="J_dom_sf"/>
</dbReference>
<dbReference type="PANTHER" id="PTHR43999:SF1">
    <property type="entry name" value="DNAJ HOMOLOG SUBFAMILY C MEMBER 2"/>
    <property type="match status" value="1"/>
</dbReference>
<dbReference type="Proteomes" id="UP000009170">
    <property type="component" value="Unassembled WGS sequence"/>
</dbReference>
<dbReference type="SUPFAM" id="SSF46565">
    <property type="entry name" value="Chaperone J-domain"/>
    <property type="match status" value="1"/>
</dbReference>
<dbReference type="Gene3D" id="1.10.287.110">
    <property type="entry name" value="DnaJ domain"/>
    <property type="match status" value="1"/>
</dbReference>
<dbReference type="PANTHER" id="PTHR43999">
    <property type="entry name" value="DNAJ HOMOLOG SUBFAMILY C MEMBER 2"/>
    <property type="match status" value="1"/>
</dbReference>
<reference evidence="4 6" key="1">
    <citation type="journal article" date="2006" name="Proc. Natl. Acad. Sci. U.S.A.">
        <title>Genome analysis of the smallest free-living eukaryote Ostreococcus tauri unveils many unique features.</title>
        <authorList>
            <person name="Derelle E."/>
            <person name="Ferraz C."/>
            <person name="Rombauts S."/>
            <person name="Rouze P."/>
            <person name="Worden A.Z."/>
            <person name="Robbens S."/>
            <person name="Partensky F."/>
            <person name="Degroeve S."/>
            <person name="Echeynie S."/>
            <person name="Cooke R."/>
            <person name="Saeys Y."/>
            <person name="Wuyts J."/>
            <person name="Jabbari K."/>
            <person name="Bowler C."/>
            <person name="Panaud O."/>
            <person name="Piegu B."/>
            <person name="Ball S.G."/>
            <person name="Ral J.-P."/>
            <person name="Bouget F.-Y."/>
            <person name="Piganeau G."/>
            <person name="De Baets B."/>
            <person name="Picard A."/>
            <person name="Delseny M."/>
            <person name="Demaille J."/>
            <person name="Van de Peer Y."/>
            <person name="Moreau H."/>
        </authorList>
    </citation>
    <scope>NUCLEOTIDE SEQUENCE [LARGE SCALE GENOMIC DNA]</scope>
    <source>
        <strain evidence="4 6">OTTH0595</strain>
    </source>
</reference>
<dbReference type="GO" id="GO:0043022">
    <property type="term" value="F:ribosome binding"/>
    <property type="evidence" value="ECO:0007669"/>
    <property type="project" value="InterPro"/>
</dbReference>
<dbReference type="AlphaFoldDB" id="Q017D6"/>
<proteinExistence type="predicted"/>
<evidence type="ECO:0000256" key="1">
    <source>
        <dbReference type="SAM" id="MobiDB-lite"/>
    </source>
</evidence>